<name>A0A6G1B134_CROCR</name>
<evidence type="ECO:0000313" key="1">
    <source>
        <dbReference type="EMBL" id="KAF0881778.1"/>
    </source>
</evidence>
<accession>A0A6G1B134</accession>
<organism evidence="1 2">
    <name type="scientific">Crocuta crocuta</name>
    <name type="common">Spotted hyena</name>
    <dbReference type="NCBI Taxonomy" id="9678"/>
    <lineage>
        <taxon>Eukaryota</taxon>
        <taxon>Metazoa</taxon>
        <taxon>Chordata</taxon>
        <taxon>Craniata</taxon>
        <taxon>Vertebrata</taxon>
        <taxon>Euteleostomi</taxon>
        <taxon>Mammalia</taxon>
        <taxon>Eutheria</taxon>
        <taxon>Laurasiatheria</taxon>
        <taxon>Carnivora</taxon>
        <taxon>Feliformia</taxon>
        <taxon>Hyaenidae</taxon>
        <taxon>Crocuta</taxon>
    </lineage>
</organism>
<comment type="caution">
    <text evidence="1">The sequence shown here is derived from an EMBL/GenBank/DDBJ whole genome shotgun (WGS) entry which is preliminary data.</text>
</comment>
<feature type="non-terminal residue" evidence="1">
    <location>
        <position position="156"/>
    </location>
</feature>
<keyword evidence="2" id="KW-1185">Reference proteome</keyword>
<dbReference type="EMBL" id="VOAJ01002640">
    <property type="protein sequence ID" value="KAF0881778.1"/>
    <property type="molecule type" value="Genomic_DNA"/>
</dbReference>
<feature type="non-terminal residue" evidence="1">
    <location>
        <position position="1"/>
    </location>
</feature>
<reference evidence="1 2" key="1">
    <citation type="submission" date="2019-11" db="EMBL/GenBank/DDBJ databases">
        <authorList>
            <person name="Yang C."/>
            <person name="Li F."/>
        </authorList>
    </citation>
    <scope>NUCLEOTIDE SEQUENCE [LARGE SCALE GENOMIC DNA]</scope>
    <source>
        <strain evidence="1">KB4526</strain>
        <tissue evidence="1">Muscle</tissue>
    </source>
</reference>
<dbReference type="Proteomes" id="UP000475037">
    <property type="component" value="Unassembled WGS sequence"/>
</dbReference>
<proteinExistence type="predicted"/>
<dbReference type="AlphaFoldDB" id="A0A6G1B134"/>
<gene>
    <name evidence="1" type="primary">Pol_203</name>
    <name evidence="1" type="ORF">FOF47_R07101</name>
</gene>
<sequence>LKYYKMHIRMGKIQSTNNTKCWQGCGPTGTLIHCWWECKMVQPVWKTSWQFLTKLNIVLSRDLATVFLGVYPSDLKIYVHTQICTCVFTIQHICHLMFLLKKLKLFRNTMEYYMAMRENEIWPFVAMWMDLEGIMLSEISQAEKDRHHMFSLISQT</sequence>
<evidence type="ECO:0000313" key="2">
    <source>
        <dbReference type="Proteomes" id="UP000475037"/>
    </source>
</evidence>
<protein>
    <submittedName>
        <fullName evidence="1">LORF2 protein</fullName>
    </submittedName>
</protein>